<gene>
    <name evidence="2" type="ORF">ETSY1_24900</name>
</gene>
<sequence length="292" mass="32431">MAFDPDEQLSLISTVDELSAHMIETLSQWSQEDWNRDSYCAGWTRADVVAHVTTGTDYRTQVLKLGLAEKPIFPWGASSLDEVRHIRAEAVANLCSGGPPVLLDGFANAVHQHQELLASLQLSDLATMARYPRGLVPVGEWIGMQLIELIVHEWDMREPVEPDARLVSFAVEPVLKVLPETHLRFLSHRLEGNDASMLKDGGYRICAGSMEWVFRIRSQRVTYEAGSSVPYRTSFYADPETLILLTLGRLDVASQLAIGACRFEGHPDIDTTLYEVILGPYISASVIPPNVA</sequence>
<dbReference type="HOGENOM" id="CLU_952137_0_0_7"/>
<evidence type="ECO:0000313" key="2">
    <source>
        <dbReference type="EMBL" id="ETW96861.1"/>
    </source>
</evidence>
<dbReference type="Gene3D" id="1.20.120.450">
    <property type="entry name" value="dinb family like domain"/>
    <property type="match status" value="1"/>
</dbReference>
<dbReference type="Proteomes" id="UP000019141">
    <property type="component" value="Unassembled WGS sequence"/>
</dbReference>
<proteinExistence type="predicted"/>
<keyword evidence="3" id="KW-1185">Reference proteome</keyword>
<dbReference type="Pfam" id="PF11716">
    <property type="entry name" value="MDMPI_N"/>
    <property type="match status" value="1"/>
</dbReference>
<evidence type="ECO:0000259" key="1">
    <source>
        <dbReference type="Pfam" id="PF11716"/>
    </source>
</evidence>
<dbReference type="InterPro" id="IPR034660">
    <property type="entry name" value="DinB/YfiT-like"/>
</dbReference>
<dbReference type="NCBIfam" id="TIGR03083">
    <property type="entry name" value="maleylpyruvate isomerase family mycothiol-dependent enzyme"/>
    <property type="match status" value="1"/>
</dbReference>
<protein>
    <recommendedName>
        <fullName evidence="1">Mycothiol-dependent maleylpyruvate isomerase metal-binding domain-containing protein</fullName>
    </recommendedName>
</protein>
<dbReference type="AlphaFoldDB" id="W4LHS3"/>
<evidence type="ECO:0000313" key="3">
    <source>
        <dbReference type="Proteomes" id="UP000019141"/>
    </source>
</evidence>
<dbReference type="SUPFAM" id="SSF109854">
    <property type="entry name" value="DinB/YfiT-like putative metalloenzymes"/>
    <property type="match status" value="1"/>
</dbReference>
<organism evidence="2 3">
    <name type="scientific">Entotheonella factor</name>
    <dbReference type="NCBI Taxonomy" id="1429438"/>
    <lineage>
        <taxon>Bacteria</taxon>
        <taxon>Pseudomonadati</taxon>
        <taxon>Nitrospinota/Tectimicrobiota group</taxon>
        <taxon>Candidatus Tectimicrobiota</taxon>
        <taxon>Candidatus Entotheonellia</taxon>
        <taxon>Candidatus Entotheonellales</taxon>
        <taxon>Candidatus Entotheonellaceae</taxon>
        <taxon>Candidatus Entotheonella</taxon>
    </lineage>
</organism>
<accession>W4LHS3</accession>
<reference evidence="2 3" key="1">
    <citation type="journal article" date="2014" name="Nature">
        <title>An environmental bacterial taxon with a large and distinct metabolic repertoire.</title>
        <authorList>
            <person name="Wilson M.C."/>
            <person name="Mori T."/>
            <person name="Ruckert C."/>
            <person name="Uria A.R."/>
            <person name="Helf M.J."/>
            <person name="Takada K."/>
            <person name="Gernert C."/>
            <person name="Steffens U.A."/>
            <person name="Heycke N."/>
            <person name="Schmitt S."/>
            <person name="Rinke C."/>
            <person name="Helfrich E.J."/>
            <person name="Brachmann A.O."/>
            <person name="Gurgui C."/>
            <person name="Wakimoto T."/>
            <person name="Kracht M."/>
            <person name="Crusemann M."/>
            <person name="Hentschel U."/>
            <person name="Abe I."/>
            <person name="Matsunaga S."/>
            <person name="Kalinowski J."/>
            <person name="Takeyama H."/>
            <person name="Piel J."/>
        </authorList>
    </citation>
    <scope>NUCLEOTIDE SEQUENCE [LARGE SCALE GENOMIC DNA]</scope>
    <source>
        <strain evidence="3">TSY1</strain>
    </source>
</reference>
<dbReference type="InterPro" id="IPR017517">
    <property type="entry name" value="Maleyloyr_isom"/>
</dbReference>
<dbReference type="GO" id="GO:0046872">
    <property type="term" value="F:metal ion binding"/>
    <property type="evidence" value="ECO:0007669"/>
    <property type="project" value="InterPro"/>
</dbReference>
<comment type="caution">
    <text evidence="2">The sequence shown here is derived from an EMBL/GenBank/DDBJ whole genome shotgun (WGS) entry which is preliminary data.</text>
</comment>
<feature type="domain" description="Mycothiol-dependent maleylpyruvate isomerase metal-binding" evidence="1">
    <location>
        <begin position="18"/>
        <end position="156"/>
    </location>
</feature>
<name>W4LHS3_ENTF1</name>
<dbReference type="InterPro" id="IPR024344">
    <property type="entry name" value="MDMPI_metal-binding"/>
</dbReference>
<dbReference type="EMBL" id="AZHW01000732">
    <property type="protein sequence ID" value="ETW96861.1"/>
    <property type="molecule type" value="Genomic_DNA"/>
</dbReference>